<evidence type="ECO:0000313" key="1">
    <source>
        <dbReference type="EMBL" id="KIN02978.1"/>
    </source>
</evidence>
<dbReference type="EMBL" id="KN832874">
    <property type="protein sequence ID" value="KIN02978.1"/>
    <property type="molecule type" value="Genomic_DNA"/>
</dbReference>
<proteinExistence type="predicted"/>
<dbReference type="OrthoDB" id="5338725at2759"/>
<keyword evidence="2" id="KW-1185">Reference proteome</keyword>
<gene>
    <name evidence="1" type="ORF">OIDMADRAFT_65754</name>
</gene>
<evidence type="ECO:0000313" key="2">
    <source>
        <dbReference type="Proteomes" id="UP000054321"/>
    </source>
</evidence>
<sequence>VPAPNCAANGISFPQPAAQSFITKFCSEKQWWNTVLVPAISFGTGQTKDGRSKALGVSDSFDLDGTTNQLWAGIMFANETCTGFFDVAIGQNDQEKIDYCMARFNPILNNCRTDTITDKVGGTLKEVCAIYVLTARVNGEDPIQNSEANLGDFTCKETDTSAIGGSSSPLAGTCTCWYSRYPTLTDIFKMPSSKNCNN</sequence>
<dbReference type="Proteomes" id="UP000054321">
    <property type="component" value="Unassembled WGS sequence"/>
</dbReference>
<feature type="non-terminal residue" evidence="1">
    <location>
        <position position="198"/>
    </location>
</feature>
<reference evidence="1 2" key="1">
    <citation type="submission" date="2014-04" db="EMBL/GenBank/DDBJ databases">
        <authorList>
            <consortium name="DOE Joint Genome Institute"/>
            <person name="Kuo A."/>
            <person name="Martino E."/>
            <person name="Perotto S."/>
            <person name="Kohler A."/>
            <person name="Nagy L.G."/>
            <person name="Floudas D."/>
            <person name="Copeland A."/>
            <person name="Barry K.W."/>
            <person name="Cichocki N."/>
            <person name="Veneault-Fourrey C."/>
            <person name="LaButti K."/>
            <person name="Lindquist E.A."/>
            <person name="Lipzen A."/>
            <person name="Lundell T."/>
            <person name="Morin E."/>
            <person name="Murat C."/>
            <person name="Sun H."/>
            <person name="Tunlid A."/>
            <person name="Henrissat B."/>
            <person name="Grigoriev I.V."/>
            <person name="Hibbett D.S."/>
            <person name="Martin F."/>
            <person name="Nordberg H.P."/>
            <person name="Cantor M.N."/>
            <person name="Hua S.X."/>
        </authorList>
    </citation>
    <scope>NUCLEOTIDE SEQUENCE [LARGE SCALE GENOMIC DNA]</scope>
    <source>
        <strain evidence="1 2">Zn</strain>
    </source>
</reference>
<protein>
    <submittedName>
        <fullName evidence="1">Uncharacterized protein</fullName>
    </submittedName>
</protein>
<feature type="non-terminal residue" evidence="1">
    <location>
        <position position="1"/>
    </location>
</feature>
<dbReference type="AlphaFoldDB" id="A0A0C3DLR5"/>
<reference evidence="2" key="2">
    <citation type="submission" date="2015-01" db="EMBL/GenBank/DDBJ databases">
        <title>Evolutionary Origins and Diversification of the Mycorrhizal Mutualists.</title>
        <authorList>
            <consortium name="DOE Joint Genome Institute"/>
            <consortium name="Mycorrhizal Genomics Consortium"/>
            <person name="Kohler A."/>
            <person name="Kuo A."/>
            <person name="Nagy L.G."/>
            <person name="Floudas D."/>
            <person name="Copeland A."/>
            <person name="Barry K.W."/>
            <person name="Cichocki N."/>
            <person name="Veneault-Fourrey C."/>
            <person name="LaButti K."/>
            <person name="Lindquist E.A."/>
            <person name="Lipzen A."/>
            <person name="Lundell T."/>
            <person name="Morin E."/>
            <person name="Murat C."/>
            <person name="Riley R."/>
            <person name="Ohm R."/>
            <person name="Sun H."/>
            <person name="Tunlid A."/>
            <person name="Henrissat B."/>
            <person name="Grigoriev I.V."/>
            <person name="Hibbett D.S."/>
            <person name="Martin F."/>
        </authorList>
    </citation>
    <scope>NUCLEOTIDE SEQUENCE [LARGE SCALE GENOMIC DNA]</scope>
    <source>
        <strain evidence="2">Zn</strain>
    </source>
</reference>
<dbReference type="HOGENOM" id="CLU_1381049_0_0_1"/>
<accession>A0A0C3DLR5</accession>
<organism evidence="1 2">
    <name type="scientific">Oidiodendron maius (strain Zn)</name>
    <dbReference type="NCBI Taxonomy" id="913774"/>
    <lineage>
        <taxon>Eukaryota</taxon>
        <taxon>Fungi</taxon>
        <taxon>Dikarya</taxon>
        <taxon>Ascomycota</taxon>
        <taxon>Pezizomycotina</taxon>
        <taxon>Leotiomycetes</taxon>
        <taxon>Leotiomycetes incertae sedis</taxon>
        <taxon>Myxotrichaceae</taxon>
        <taxon>Oidiodendron</taxon>
    </lineage>
</organism>
<dbReference type="InParanoid" id="A0A0C3DLR5"/>
<name>A0A0C3DLR5_OIDMZ</name>